<feature type="compositionally biased region" description="Low complexity" evidence="1">
    <location>
        <begin position="189"/>
        <end position="200"/>
    </location>
</feature>
<dbReference type="GeneID" id="43585601"/>
<dbReference type="Proteomes" id="UP000322225">
    <property type="component" value="Chromosome 5"/>
</dbReference>
<feature type="compositionally biased region" description="Low complexity" evidence="1">
    <location>
        <begin position="399"/>
        <end position="414"/>
    </location>
</feature>
<feature type="region of interest" description="Disordered" evidence="1">
    <location>
        <begin position="104"/>
        <end position="152"/>
    </location>
</feature>
<feature type="region of interest" description="Disordered" evidence="1">
    <location>
        <begin position="1"/>
        <end position="33"/>
    </location>
</feature>
<proteinExistence type="predicted"/>
<sequence length="893" mass="93518">MMLRSMNMGVGIDPLETGREEPKSRSNSLTAHHHQPIYNSLAEYTLQSTNSFPIASSLNNSSSITHHSHRRPSSPLHRIDEAAHSGQPRSYQYPLEAPIVSPTKRASTTNMPSVSPTSSHANLSGVAGSSVAAQHRMSFSGRPRRPSPLLHEIQPPSRRLSAHQMLLLTPFGGPLPAGALTGAGGMGMSRGSSSMGSSASPLNTAPARLGSTTDQSSGWPRRESNQSLASSSGATSMAPSPTSMGMGREMPPALARLPPRARHSLGGHSGLISHSPLASAPMTTIESRGSSEGSASREPSKQNAERNEDFISRNEVGQSSRIPAEVTPMDPAKPRLMPSNVAMTRSNSLPVLTLRELIALKEKDGELGIQRGGDWAWVSREATAEELADESFEGDTPGLSSVASASTSTTSLTTPFDLPNMSRNPFTAFQDPFAPRPPAAADSASPNDAVHTPAATYYASSPAYIPMATSSDYHYSPAWNEGRRMSDAPPTATQPSPNSKSRKSVDARRPSAPVSLVRQSLGLITPKQSSQALPGNQVQPQSRQQQQQQSAQAHYQPPQYSPESHSHSQNPSPRSTYQAQIGQPDERSPGGTPLMAPTRPPLTRYRSSPARYTGLGLNIVVRSNAGGGGASSAGRGSGSDGSQPPSAGTDPRGSVSGSFARRGSGVAGSNVPTVGHWAEVDFIDSLAATSIAERQTSSRNSGSSSVSPTSRPNPPLATSSAGSSARASVVSTASAPTAPAYTIEHVASRRSHVQELEAFTFKGRSRFESVDSALPLMPGGGGARLSVPFSGAGEGFASHADNVNLVGVGKVTPPISSVDVGEWGAGDPKMAGGVGAGYRRGSLGMGTFARLRKAMTPMTRDERELNAGEASTSGAPHWSERRGSWAEGWTKST</sequence>
<evidence type="ECO:0000313" key="2">
    <source>
        <dbReference type="EMBL" id="WWD18656.1"/>
    </source>
</evidence>
<feature type="compositionally biased region" description="Gly residues" evidence="1">
    <location>
        <begin position="627"/>
        <end position="639"/>
    </location>
</feature>
<reference evidence="2" key="2">
    <citation type="submission" date="2024-01" db="EMBL/GenBank/DDBJ databases">
        <title>Comparative genomics of Cryptococcus and Kwoniella reveals pathogenesis evolution and contrasting modes of karyotype evolution via chromosome fusion or intercentromeric recombination.</title>
        <authorList>
            <person name="Coelho M.A."/>
            <person name="David-Palma M."/>
            <person name="Shea T."/>
            <person name="Bowers K."/>
            <person name="McGinley-Smith S."/>
            <person name="Mohammad A.W."/>
            <person name="Gnirke A."/>
            <person name="Yurkov A.M."/>
            <person name="Nowrousian M."/>
            <person name="Sun S."/>
            <person name="Cuomo C.A."/>
            <person name="Heitman J."/>
        </authorList>
    </citation>
    <scope>NUCLEOTIDE SEQUENCE</scope>
    <source>
        <strain evidence="2">CBS 12478</strain>
    </source>
</reference>
<feature type="compositionally biased region" description="Polar residues" evidence="1">
    <location>
        <begin position="526"/>
        <end position="536"/>
    </location>
</feature>
<feature type="compositionally biased region" description="Polar residues" evidence="1">
    <location>
        <begin position="225"/>
        <end position="243"/>
    </location>
</feature>
<gene>
    <name evidence="2" type="ORF">CI109_103109</name>
</gene>
<name>A0AAJ8MXF5_9TREE</name>
<dbReference type="KEGG" id="ksn:43585601"/>
<feature type="compositionally biased region" description="Low complexity" evidence="1">
    <location>
        <begin position="266"/>
        <end position="277"/>
    </location>
</feature>
<dbReference type="RefSeq" id="XP_031864387.2">
    <property type="nucleotide sequence ID" value="XM_032001497.2"/>
</dbReference>
<feature type="region of interest" description="Disordered" evidence="1">
    <location>
        <begin position="389"/>
        <end position="448"/>
    </location>
</feature>
<feature type="compositionally biased region" description="Low complexity" evidence="1">
    <location>
        <begin position="537"/>
        <end position="558"/>
    </location>
</feature>
<feature type="region of interest" description="Disordered" evidence="1">
    <location>
        <begin position="857"/>
        <end position="893"/>
    </location>
</feature>
<keyword evidence="3" id="KW-1185">Reference proteome</keyword>
<protein>
    <submittedName>
        <fullName evidence="2">Uncharacterized protein</fullName>
    </submittedName>
</protein>
<feature type="compositionally biased region" description="Polar residues" evidence="1">
    <location>
        <begin position="104"/>
        <end position="122"/>
    </location>
</feature>
<feature type="compositionally biased region" description="Low complexity" evidence="1">
    <location>
        <begin position="286"/>
        <end position="297"/>
    </location>
</feature>
<feature type="region of interest" description="Disordered" evidence="1">
    <location>
        <begin position="182"/>
        <end position="335"/>
    </location>
</feature>
<dbReference type="AlphaFoldDB" id="A0AAJ8MXF5"/>
<feature type="region of interest" description="Disordered" evidence="1">
    <location>
        <begin position="627"/>
        <end position="672"/>
    </location>
</feature>
<dbReference type="EMBL" id="CP144055">
    <property type="protein sequence ID" value="WWD18656.1"/>
    <property type="molecule type" value="Genomic_DNA"/>
</dbReference>
<evidence type="ECO:0000256" key="1">
    <source>
        <dbReference type="SAM" id="MobiDB-lite"/>
    </source>
</evidence>
<evidence type="ECO:0000313" key="3">
    <source>
        <dbReference type="Proteomes" id="UP000322225"/>
    </source>
</evidence>
<feature type="compositionally biased region" description="Low complexity" evidence="1">
    <location>
        <begin position="717"/>
        <end position="734"/>
    </location>
</feature>
<feature type="compositionally biased region" description="Polar residues" evidence="1">
    <location>
        <begin position="561"/>
        <end position="581"/>
    </location>
</feature>
<reference evidence="2" key="1">
    <citation type="submission" date="2017-08" db="EMBL/GenBank/DDBJ databases">
        <authorList>
            <person name="Cuomo C."/>
            <person name="Billmyre B."/>
            <person name="Heitman J."/>
        </authorList>
    </citation>
    <scope>NUCLEOTIDE SEQUENCE</scope>
    <source>
        <strain evidence="2">CBS 12478</strain>
    </source>
</reference>
<feature type="compositionally biased region" description="Low complexity" evidence="1">
    <location>
        <begin position="428"/>
        <end position="448"/>
    </location>
</feature>
<feature type="region of interest" description="Disordered" evidence="1">
    <location>
        <begin position="480"/>
        <end position="609"/>
    </location>
</feature>
<feature type="compositionally biased region" description="Low complexity" evidence="1">
    <location>
        <begin position="697"/>
        <end position="710"/>
    </location>
</feature>
<organism evidence="2 3">
    <name type="scientific">Kwoniella shandongensis</name>
    <dbReference type="NCBI Taxonomy" id="1734106"/>
    <lineage>
        <taxon>Eukaryota</taxon>
        <taxon>Fungi</taxon>
        <taxon>Dikarya</taxon>
        <taxon>Basidiomycota</taxon>
        <taxon>Agaricomycotina</taxon>
        <taxon>Tremellomycetes</taxon>
        <taxon>Tremellales</taxon>
        <taxon>Cryptococcaceae</taxon>
        <taxon>Kwoniella</taxon>
    </lineage>
</organism>
<feature type="compositionally biased region" description="Basic and acidic residues" evidence="1">
    <location>
        <begin position="298"/>
        <end position="312"/>
    </location>
</feature>
<accession>A0AAJ8MXF5</accession>
<feature type="region of interest" description="Disordered" evidence="1">
    <location>
        <begin position="693"/>
        <end position="734"/>
    </location>
</feature>